<evidence type="ECO:0000313" key="3">
    <source>
        <dbReference type="Proteomes" id="UP000001645"/>
    </source>
</evidence>
<dbReference type="Pfam" id="PF10180">
    <property type="entry name" value="WKF"/>
    <property type="match status" value="1"/>
</dbReference>
<dbReference type="InterPro" id="IPR019327">
    <property type="entry name" value="WKF"/>
</dbReference>
<accession>A0A803YE19</accession>
<organism evidence="2 3">
    <name type="scientific">Meleagris gallopavo</name>
    <name type="common">Wild turkey</name>
    <dbReference type="NCBI Taxonomy" id="9103"/>
    <lineage>
        <taxon>Eukaryota</taxon>
        <taxon>Metazoa</taxon>
        <taxon>Chordata</taxon>
        <taxon>Craniata</taxon>
        <taxon>Vertebrata</taxon>
        <taxon>Euteleostomi</taxon>
        <taxon>Archelosauria</taxon>
        <taxon>Archosauria</taxon>
        <taxon>Dinosauria</taxon>
        <taxon>Saurischia</taxon>
        <taxon>Theropoda</taxon>
        <taxon>Coelurosauria</taxon>
        <taxon>Aves</taxon>
        <taxon>Neognathae</taxon>
        <taxon>Galloanserae</taxon>
        <taxon>Galliformes</taxon>
        <taxon>Phasianidae</taxon>
        <taxon>Meleagridinae</taxon>
        <taxon>Meleagris</taxon>
    </lineage>
</organism>
<reference evidence="2" key="3">
    <citation type="submission" date="2025-09" db="UniProtKB">
        <authorList>
            <consortium name="Ensembl"/>
        </authorList>
    </citation>
    <scope>IDENTIFICATION</scope>
</reference>
<protein>
    <recommendedName>
        <fullName evidence="1">WKF domain-containing protein</fullName>
    </recommendedName>
</protein>
<dbReference type="PANTHER" id="PTHR22306:SF2">
    <property type="entry name" value="CHROMOSOME 7 OPEN READING FRAME 50"/>
    <property type="match status" value="1"/>
</dbReference>
<dbReference type="AlphaFoldDB" id="A0A803YE19"/>
<evidence type="ECO:0000259" key="1">
    <source>
        <dbReference type="Pfam" id="PF10180"/>
    </source>
</evidence>
<evidence type="ECO:0000313" key="2">
    <source>
        <dbReference type="Ensembl" id="ENSMGAP00000030016.1"/>
    </source>
</evidence>
<dbReference type="GeneTree" id="ENSGT00390000017838"/>
<dbReference type="Proteomes" id="UP000001645">
    <property type="component" value="Chromosome 16"/>
</dbReference>
<dbReference type="InParanoid" id="A0A803YE19"/>
<feature type="domain" description="WKF" evidence="1">
    <location>
        <begin position="88"/>
        <end position="145"/>
    </location>
</feature>
<dbReference type="Ensembl" id="ENSMGAT00000034638.1">
    <property type="protein sequence ID" value="ENSMGAP00000030016.1"/>
    <property type="gene ID" value="ENSMGAG00000018023.1"/>
</dbReference>
<reference evidence="2" key="2">
    <citation type="submission" date="2025-08" db="UniProtKB">
        <authorList>
            <consortium name="Ensembl"/>
        </authorList>
    </citation>
    <scope>IDENTIFICATION</scope>
</reference>
<name>A0A803YE19_MELGA</name>
<sequence>HTVVQTKALQRTEKCVLCTQRCSAAQLCWAHIAHSSERRRAFISDLRNQCFLMEMLHILGRGLSLGHVNISITGYFKLFFFSFLIYCSWSENPKEWKFQKTRQTWLLSHMYEKEKVPDEHFTILLDYLQGLKGSARDTTVQKAEALMQELDGSDAEDPTVMEKCERIRQVLQLLS</sequence>
<reference evidence="2 3" key="1">
    <citation type="journal article" date="2010" name="PLoS Biol.">
        <title>Multi-platform next-generation sequencing of the domestic turkey (Meleagris gallopavo): genome assembly and analysis.</title>
        <authorList>
            <person name="Dalloul R.A."/>
            <person name="Long J.A."/>
            <person name="Zimin A.V."/>
            <person name="Aslam L."/>
            <person name="Beal K."/>
            <person name="Blomberg L.A."/>
            <person name="Bouffard P."/>
            <person name="Burt D.W."/>
            <person name="Crasta O."/>
            <person name="Crooijmans R.P."/>
            <person name="Cooper K."/>
            <person name="Coulombe R.A."/>
            <person name="De S."/>
            <person name="Delany M.E."/>
            <person name="Dodgson J.B."/>
            <person name="Dong J.J."/>
            <person name="Evans C."/>
            <person name="Frederickson K.M."/>
            <person name="Flicek P."/>
            <person name="Florea L."/>
            <person name="Folkerts O."/>
            <person name="Groenen M.A."/>
            <person name="Harkins T.T."/>
            <person name="Herrero J."/>
            <person name="Hoffmann S."/>
            <person name="Megens H.J."/>
            <person name="Jiang A."/>
            <person name="de Jong P."/>
            <person name="Kaiser P."/>
            <person name="Kim H."/>
            <person name="Kim K.W."/>
            <person name="Kim S."/>
            <person name="Langenberger D."/>
            <person name="Lee M.K."/>
            <person name="Lee T."/>
            <person name="Mane S."/>
            <person name="Marcais G."/>
            <person name="Marz M."/>
            <person name="McElroy A.P."/>
            <person name="Modise T."/>
            <person name="Nefedov M."/>
            <person name="Notredame C."/>
            <person name="Paton I.R."/>
            <person name="Payne W.S."/>
            <person name="Pertea G."/>
            <person name="Prickett D."/>
            <person name="Puiu D."/>
            <person name="Qioa D."/>
            <person name="Raineri E."/>
            <person name="Ruffier M."/>
            <person name="Salzberg S.L."/>
            <person name="Schatz M.C."/>
            <person name="Scheuring C."/>
            <person name="Schmidt C.J."/>
            <person name="Schroeder S."/>
            <person name="Searle S.M."/>
            <person name="Smith E.J."/>
            <person name="Smith J."/>
            <person name="Sonstegard T.S."/>
            <person name="Stadler P.F."/>
            <person name="Tafer H."/>
            <person name="Tu Z.J."/>
            <person name="Van Tassell C.P."/>
            <person name="Vilella A.J."/>
            <person name="Williams K.P."/>
            <person name="Yorke J.A."/>
            <person name="Zhang L."/>
            <person name="Zhang H.B."/>
            <person name="Zhang X."/>
            <person name="Zhang Y."/>
            <person name="Reed K.M."/>
        </authorList>
    </citation>
    <scope>NUCLEOTIDE SEQUENCE [LARGE SCALE GENOMIC DNA]</scope>
</reference>
<keyword evidence="3" id="KW-1185">Reference proteome</keyword>
<dbReference type="PANTHER" id="PTHR22306">
    <property type="entry name" value="CHROMOSOME 7 OPEN READING FRAME 50"/>
    <property type="match status" value="1"/>
</dbReference>
<proteinExistence type="predicted"/>